<gene>
    <name evidence="1" type="ORF">ABI908_23395</name>
</gene>
<evidence type="ECO:0008006" key="3">
    <source>
        <dbReference type="Google" id="ProtNLM"/>
    </source>
</evidence>
<organism evidence="1 2">
    <name type="scientific">Chromobacterium phragmitis</name>
    <dbReference type="NCBI Taxonomy" id="2202141"/>
    <lineage>
        <taxon>Bacteria</taxon>
        <taxon>Pseudomonadati</taxon>
        <taxon>Pseudomonadota</taxon>
        <taxon>Betaproteobacteria</taxon>
        <taxon>Neisseriales</taxon>
        <taxon>Chromobacteriaceae</taxon>
        <taxon>Chromobacterium</taxon>
    </lineage>
</organism>
<sequence length="134" mass="15672">MTGPARGGGYLDVYPVPELSDEAKKNRAHDPRLDELRAMGMHHCWQKVAAKIGMDAFLAMWRILDAEEQWRHPKGGLELTLRRYRSYEHFQRNSYIRQLAKNGSSFAEIRQRLEESFGINLETKRVREIVMIDL</sequence>
<accession>A0ABV0J217</accession>
<protein>
    <recommendedName>
        <fullName evidence="3">Bacteriophage Mx8 p63 C-terminal domain-containing protein</fullName>
    </recommendedName>
</protein>
<evidence type="ECO:0000313" key="2">
    <source>
        <dbReference type="Proteomes" id="UP001462502"/>
    </source>
</evidence>
<dbReference type="RefSeq" id="WP_347950187.1">
    <property type="nucleotide sequence ID" value="NZ_JBDXMI010000005.1"/>
</dbReference>
<keyword evidence="2" id="KW-1185">Reference proteome</keyword>
<evidence type="ECO:0000313" key="1">
    <source>
        <dbReference type="EMBL" id="MEO9387042.1"/>
    </source>
</evidence>
<name>A0ABV0J217_9NEIS</name>
<comment type="caution">
    <text evidence="1">The sequence shown here is derived from an EMBL/GenBank/DDBJ whole genome shotgun (WGS) entry which is preliminary data.</text>
</comment>
<reference evidence="1 2" key="1">
    <citation type="submission" date="2024-05" db="EMBL/GenBank/DDBJ databases">
        <authorList>
            <person name="De Oliveira J.P."/>
            <person name="Noriler S.A."/>
            <person name="De Oliveira A.G."/>
            <person name="Sipoli D.S."/>
        </authorList>
    </citation>
    <scope>NUCLEOTIDE SEQUENCE [LARGE SCALE GENOMIC DNA]</scope>
    <source>
        <strain evidence="1 2">LABIM192</strain>
    </source>
</reference>
<dbReference type="EMBL" id="JBDXMI010000005">
    <property type="protein sequence ID" value="MEO9387042.1"/>
    <property type="molecule type" value="Genomic_DNA"/>
</dbReference>
<proteinExistence type="predicted"/>
<dbReference type="Proteomes" id="UP001462502">
    <property type="component" value="Unassembled WGS sequence"/>
</dbReference>